<dbReference type="CDD" id="cd00093">
    <property type="entry name" value="HTH_XRE"/>
    <property type="match status" value="1"/>
</dbReference>
<dbReference type="PROSITE" id="PS50943">
    <property type="entry name" value="HTH_CROC1"/>
    <property type="match status" value="1"/>
</dbReference>
<evidence type="ECO:0000313" key="3">
    <source>
        <dbReference type="EMBL" id="OXA91831.1"/>
    </source>
</evidence>
<dbReference type="InterPro" id="IPR050807">
    <property type="entry name" value="TransReg_Diox_bact_type"/>
</dbReference>
<dbReference type="SMART" id="SM00530">
    <property type="entry name" value="HTH_XRE"/>
    <property type="match status" value="1"/>
</dbReference>
<reference evidence="3 4" key="1">
    <citation type="submission" date="2016-11" db="EMBL/GenBank/DDBJ databases">
        <title>Whole genomes of Flavobacteriaceae.</title>
        <authorList>
            <person name="Stine C."/>
            <person name="Li C."/>
            <person name="Tadesse D."/>
        </authorList>
    </citation>
    <scope>NUCLEOTIDE SEQUENCE [LARGE SCALE GENOMIC DNA]</scope>
    <source>
        <strain evidence="3 4">ATCC 51468</strain>
    </source>
</reference>
<dbReference type="Pfam" id="PF07883">
    <property type="entry name" value="Cupin_2"/>
    <property type="match status" value="1"/>
</dbReference>
<evidence type="ECO:0000259" key="2">
    <source>
        <dbReference type="PROSITE" id="PS50943"/>
    </source>
</evidence>
<keyword evidence="4" id="KW-1185">Reference proteome</keyword>
<dbReference type="GO" id="GO:0003677">
    <property type="term" value="F:DNA binding"/>
    <property type="evidence" value="ECO:0007669"/>
    <property type="project" value="UniProtKB-KW"/>
</dbReference>
<dbReference type="SUPFAM" id="SSF51182">
    <property type="entry name" value="RmlC-like cupins"/>
    <property type="match status" value="1"/>
</dbReference>
<name>A0ABX4CEH9_9FLAO</name>
<accession>A0ABX4CEH9</accession>
<evidence type="ECO:0000256" key="1">
    <source>
        <dbReference type="ARBA" id="ARBA00023125"/>
    </source>
</evidence>
<dbReference type="InterPro" id="IPR011051">
    <property type="entry name" value="RmlC_Cupin_sf"/>
</dbReference>
<dbReference type="InterPro" id="IPR013096">
    <property type="entry name" value="Cupin_2"/>
</dbReference>
<sequence length="200" mass="22509">MILLIVNFMEDYLIGLGKRLKEIRKKNNLTINTVATDADVSNGLISRIENGRTIPSLPVLLHIIQALGIEVSDFFNGLPKSDKSNFIISRKEDNATIEKEDEAKGFAYQSIFGKQLSSVAFEAVLLEVQPDSERGKVETDAYEFKYILTGECWYVIGEEEVLLKEGDSIFFDGRIPHVPINKGTVPSKMLVLYFFLAKNE</sequence>
<feature type="domain" description="HTH cro/C1-type" evidence="2">
    <location>
        <begin position="20"/>
        <end position="74"/>
    </location>
</feature>
<dbReference type="PANTHER" id="PTHR46797">
    <property type="entry name" value="HTH-TYPE TRANSCRIPTIONAL REGULATOR"/>
    <property type="match status" value="1"/>
</dbReference>
<organism evidence="3 4">
    <name type="scientific">Flavobacterium hibernum</name>
    <dbReference type="NCBI Taxonomy" id="37752"/>
    <lineage>
        <taxon>Bacteria</taxon>
        <taxon>Pseudomonadati</taxon>
        <taxon>Bacteroidota</taxon>
        <taxon>Flavobacteriia</taxon>
        <taxon>Flavobacteriales</taxon>
        <taxon>Flavobacteriaceae</taxon>
        <taxon>Flavobacterium</taxon>
    </lineage>
</organism>
<dbReference type="InterPro" id="IPR014710">
    <property type="entry name" value="RmlC-like_jellyroll"/>
</dbReference>
<dbReference type="Gene3D" id="2.60.120.10">
    <property type="entry name" value="Jelly Rolls"/>
    <property type="match status" value="1"/>
</dbReference>
<dbReference type="InterPro" id="IPR010982">
    <property type="entry name" value="Lambda_DNA-bd_dom_sf"/>
</dbReference>
<dbReference type="Proteomes" id="UP000198302">
    <property type="component" value="Unassembled WGS sequence"/>
</dbReference>
<proteinExistence type="predicted"/>
<dbReference type="InterPro" id="IPR001387">
    <property type="entry name" value="Cro/C1-type_HTH"/>
</dbReference>
<dbReference type="PANTHER" id="PTHR46797:SF1">
    <property type="entry name" value="METHYLPHOSPHONATE SYNTHASE"/>
    <property type="match status" value="1"/>
</dbReference>
<dbReference type="Gene3D" id="1.10.260.40">
    <property type="entry name" value="lambda repressor-like DNA-binding domains"/>
    <property type="match status" value="1"/>
</dbReference>
<dbReference type="EMBL" id="MUGX01000002">
    <property type="protein sequence ID" value="OXA91831.1"/>
    <property type="molecule type" value="Genomic_DNA"/>
</dbReference>
<dbReference type="Pfam" id="PF12844">
    <property type="entry name" value="HTH_19"/>
    <property type="match status" value="1"/>
</dbReference>
<dbReference type="SUPFAM" id="SSF47413">
    <property type="entry name" value="lambda repressor-like DNA-binding domains"/>
    <property type="match status" value="1"/>
</dbReference>
<gene>
    <name evidence="3" type="ORF">B0A73_00950</name>
</gene>
<keyword evidence="1 3" id="KW-0238">DNA-binding</keyword>
<comment type="caution">
    <text evidence="3">The sequence shown here is derived from an EMBL/GenBank/DDBJ whole genome shotgun (WGS) entry which is preliminary data.</text>
</comment>
<evidence type="ECO:0000313" key="4">
    <source>
        <dbReference type="Proteomes" id="UP000198302"/>
    </source>
</evidence>
<protein>
    <submittedName>
        <fullName evidence="3">DNA-binding protein</fullName>
    </submittedName>
</protein>
<dbReference type="CDD" id="cd02209">
    <property type="entry name" value="cupin_XRE_C"/>
    <property type="match status" value="1"/>
</dbReference>